<evidence type="ECO:0000259" key="10">
    <source>
        <dbReference type="PROSITE" id="PS50893"/>
    </source>
</evidence>
<keyword evidence="4" id="KW-0547">Nucleotide-binding</keyword>
<dbReference type="FunFam" id="3.40.50.300:FF:000916">
    <property type="entry name" value="ABC transporter B family member 9"/>
    <property type="match status" value="1"/>
</dbReference>
<keyword evidence="13" id="KW-1185">Reference proteome</keyword>
<evidence type="ECO:0000313" key="13">
    <source>
        <dbReference type="Proteomes" id="UP001224775"/>
    </source>
</evidence>
<dbReference type="PROSITE" id="PS50893">
    <property type="entry name" value="ABC_TRANSPORTER_2"/>
    <property type="match status" value="2"/>
</dbReference>
<feature type="domain" description="ABC transporter" evidence="10">
    <location>
        <begin position="582"/>
        <end position="820"/>
    </location>
</feature>
<dbReference type="CDD" id="cd18577">
    <property type="entry name" value="ABC_6TM_Pgp_ABCB1_D1_like"/>
    <property type="match status" value="1"/>
</dbReference>
<dbReference type="InterPro" id="IPR039421">
    <property type="entry name" value="Type_1_exporter"/>
</dbReference>
<comment type="subcellular location">
    <subcellularLocation>
        <location evidence="1">Membrane</location>
        <topology evidence="1">Multi-pass membrane protein</topology>
    </subcellularLocation>
</comment>
<dbReference type="PROSITE" id="PS00211">
    <property type="entry name" value="ABC_TRANSPORTER_1"/>
    <property type="match status" value="1"/>
</dbReference>
<dbReference type="CDD" id="cd03249">
    <property type="entry name" value="ABC_MTABC3_MDL1_MDL2"/>
    <property type="match status" value="2"/>
</dbReference>
<feature type="region of interest" description="Disordered" evidence="8">
    <location>
        <begin position="1"/>
        <end position="60"/>
    </location>
</feature>
<evidence type="ECO:0000256" key="1">
    <source>
        <dbReference type="ARBA" id="ARBA00004141"/>
    </source>
</evidence>
<evidence type="ECO:0000256" key="5">
    <source>
        <dbReference type="ARBA" id="ARBA00022840"/>
    </source>
</evidence>
<dbReference type="Gene3D" id="3.40.50.300">
    <property type="entry name" value="P-loop containing nucleotide triphosphate hydrolases"/>
    <property type="match status" value="2"/>
</dbReference>
<feature type="transmembrane region" description="Helical" evidence="9">
    <location>
        <begin position="360"/>
        <end position="380"/>
    </location>
</feature>
<dbReference type="InterPro" id="IPR027417">
    <property type="entry name" value="P-loop_NTPase"/>
</dbReference>
<feature type="region of interest" description="Disordered" evidence="8">
    <location>
        <begin position="822"/>
        <end position="841"/>
    </location>
</feature>
<dbReference type="CDD" id="cd18578">
    <property type="entry name" value="ABC_6TM_Pgp_ABCB1_D2_like"/>
    <property type="match status" value="1"/>
</dbReference>
<proteinExistence type="inferred from homology"/>
<feature type="transmembrane region" description="Helical" evidence="9">
    <location>
        <begin position="217"/>
        <end position="239"/>
    </location>
</feature>
<feature type="compositionally biased region" description="Polar residues" evidence="8">
    <location>
        <begin position="18"/>
        <end position="33"/>
    </location>
</feature>
<keyword evidence="3 9" id="KW-0812">Transmembrane</keyword>
<dbReference type="InterPro" id="IPR003439">
    <property type="entry name" value="ABC_transporter-like_ATP-bd"/>
</dbReference>
<dbReference type="GO" id="GO:0016887">
    <property type="term" value="F:ATP hydrolysis activity"/>
    <property type="evidence" value="ECO:0007669"/>
    <property type="project" value="InterPro"/>
</dbReference>
<dbReference type="GO" id="GO:0090374">
    <property type="term" value="P:oligopeptide export from mitochondrion"/>
    <property type="evidence" value="ECO:0007669"/>
    <property type="project" value="TreeGrafter"/>
</dbReference>
<feature type="transmembrane region" description="Helical" evidence="9">
    <location>
        <begin position="259"/>
        <end position="286"/>
    </location>
</feature>
<feature type="domain" description="ABC transmembrane type-1" evidence="11">
    <location>
        <begin position="1221"/>
        <end position="1497"/>
    </location>
</feature>
<evidence type="ECO:0000256" key="2">
    <source>
        <dbReference type="ARBA" id="ARBA00007577"/>
    </source>
</evidence>
<comment type="caution">
    <text evidence="12">The sequence shown here is derived from an EMBL/GenBank/DDBJ whole genome shotgun (WGS) entry which is preliminary data.</text>
</comment>
<dbReference type="PANTHER" id="PTHR43394">
    <property type="entry name" value="ATP-DEPENDENT PERMEASE MDL1, MITOCHONDRIAL"/>
    <property type="match status" value="1"/>
</dbReference>
<organism evidence="12 13">
    <name type="scientific">Skeletonema marinoi</name>
    <dbReference type="NCBI Taxonomy" id="267567"/>
    <lineage>
        <taxon>Eukaryota</taxon>
        <taxon>Sar</taxon>
        <taxon>Stramenopiles</taxon>
        <taxon>Ochrophyta</taxon>
        <taxon>Bacillariophyta</taxon>
        <taxon>Coscinodiscophyceae</taxon>
        <taxon>Thalassiosirophycidae</taxon>
        <taxon>Thalassiosirales</taxon>
        <taxon>Skeletonemataceae</taxon>
        <taxon>Skeletonema</taxon>
        <taxon>Skeletonema marinoi-dohrnii complex</taxon>
    </lineage>
</organism>
<dbReference type="InterPro" id="IPR003593">
    <property type="entry name" value="AAA+_ATPase"/>
</dbReference>
<dbReference type="PANTHER" id="PTHR43394:SF27">
    <property type="entry name" value="ATP-DEPENDENT TRANSLOCASE ABCB1-LIKE"/>
    <property type="match status" value="1"/>
</dbReference>
<dbReference type="SUPFAM" id="SSF52540">
    <property type="entry name" value="P-loop containing nucleoside triphosphate hydrolases"/>
    <property type="match status" value="2"/>
</dbReference>
<evidence type="ECO:0000256" key="4">
    <source>
        <dbReference type="ARBA" id="ARBA00022741"/>
    </source>
</evidence>
<feature type="transmembrane region" description="Helical" evidence="9">
    <location>
        <begin position="1297"/>
        <end position="1319"/>
    </location>
</feature>
<name>A0AAD9D9Z4_9STRA</name>
<accession>A0AAD9D9Z4</accession>
<keyword evidence="5" id="KW-0067">ATP-binding</keyword>
<feature type="transmembrane region" description="Helical" evidence="9">
    <location>
        <begin position="1219"/>
        <end position="1240"/>
    </location>
</feature>
<feature type="transmembrane region" description="Helical" evidence="9">
    <location>
        <begin position="335"/>
        <end position="354"/>
    </location>
</feature>
<keyword evidence="6 9" id="KW-1133">Transmembrane helix</keyword>
<evidence type="ECO:0000313" key="12">
    <source>
        <dbReference type="EMBL" id="KAK1738223.1"/>
    </source>
</evidence>
<protein>
    <submittedName>
        <fullName evidence="12">ABC transporter, ABC-B family</fullName>
    </submittedName>
</protein>
<feature type="compositionally biased region" description="Polar residues" evidence="8">
    <location>
        <begin position="828"/>
        <end position="841"/>
    </location>
</feature>
<evidence type="ECO:0000256" key="7">
    <source>
        <dbReference type="ARBA" id="ARBA00023136"/>
    </source>
</evidence>
<dbReference type="Pfam" id="PF00005">
    <property type="entry name" value="ABC_tran"/>
    <property type="match status" value="2"/>
</dbReference>
<dbReference type="SMART" id="SM00382">
    <property type="entry name" value="AAA"/>
    <property type="match status" value="2"/>
</dbReference>
<evidence type="ECO:0000256" key="9">
    <source>
        <dbReference type="SAM" id="Phobius"/>
    </source>
</evidence>
<dbReference type="Pfam" id="PF00664">
    <property type="entry name" value="ABC_membrane"/>
    <property type="match status" value="2"/>
</dbReference>
<keyword evidence="7 9" id="KW-0472">Membrane</keyword>
<reference evidence="12" key="1">
    <citation type="submission" date="2023-06" db="EMBL/GenBank/DDBJ databases">
        <title>Survivors Of The Sea: Transcriptome response of Skeletonema marinoi to long-term dormancy.</title>
        <authorList>
            <person name="Pinder M.I.M."/>
            <person name="Kourtchenko O."/>
            <person name="Robertson E.K."/>
            <person name="Larsson T."/>
            <person name="Maumus F."/>
            <person name="Osuna-Cruz C.M."/>
            <person name="Vancaester E."/>
            <person name="Stenow R."/>
            <person name="Vandepoele K."/>
            <person name="Ploug H."/>
            <person name="Bruchert V."/>
            <person name="Godhe A."/>
            <person name="Topel M."/>
        </authorList>
    </citation>
    <scope>NUCLEOTIDE SEQUENCE</scope>
    <source>
        <strain evidence="12">R05AC</strain>
    </source>
</reference>
<feature type="transmembrane region" description="Helical" evidence="9">
    <location>
        <begin position="1391"/>
        <end position="1413"/>
    </location>
</feature>
<dbReference type="InterPro" id="IPR036640">
    <property type="entry name" value="ABC1_TM_sf"/>
</dbReference>
<dbReference type="Proteomes" id="UP001224775">
    <property type="component" value="Unassembled WGS sequence"/>
</dbReference>
<evidence type="ECO:0000256" key="8">
    <source>
        <dbReference type="SAM" id="MobiDB-lite"/>
    </source>
</evidence>
<dbReference type="EMBL" id="JATAAI010000021">
    <property type="protein sequence ID" value="KAK1738223.1"/>
    <property type="molecule type" value="Genomic_DNA"/>
</dbReference>
<dbReference type="GO" id="GO:0005524">
    <property type="term" value="F:ATP binding"/>
    <property type="evidence" value="ECO:0007669"/>
    <property type="project" value="UniProtKB-KW"/>
</dbReference>
<feature type="transmembrane region" description="Helical" evidence="9">
    <location>
        <begin position="1541"/>
        <end position="1562"/>
    </location>
</feature>
<dbReference type="InterPro" id="IPR017871">
    <property type="entry name" value="ABC_transporter-like_CS"/>
</dbReference>
<dbReference type="SUPFAM" id="SSF90123">
    <property type="entry name" value="ABC transporter transmembrane region"/>
    <property type="match status" value="2"/>
</dbReference>
<dbReference type="GO" id="GO:0015421">
    <property type="term" value="F:ABC-type oligopeptide transporter activity"/>
    <property type="evidence" value="ECO:0007669"/>
    <property type="project" value="TreeGrafter"/>
</dbReference>
<feature type="domain" description="ABC transmembrane type-1" evidence="11">
    <location>
        <begin position="219"/>
        <end position="520"/>
    </location>
</feature>
<sequence length="1599" mass="174055">MTITYGKGAAPGDEESRLSAQSPRVSSHQTNNNNEDDDGLTITDILKTPRNGPNVAGLRSPTGKLAEYVLGSGGGHTNSTHDGPICADDLIDSTPENEFQMELEAYDRKEWATMMGCLRDYKRHDGDVNNIPAGPLRSWLERQFRNNFSNNLSSGHVDELNGLGVVFPTKMESVHNLDDDDDDKDKKKKSKKKKSDIPPATVSQVFSFLRTPRDKTLLFVGVIAGILNGLVFPALAYLFSNSFSDLGQANQGLESVRSLAFTFVGVGCYAFVVAAIQNFCFLLVAVRASDNFRKEWFSALLRQDSAFHDVHSVSGMATALSSASNKIKRGLGRKMGEGIQFGTTFIGGIIYAFYSSWRVALVILGLLPFVSFAAFALMQLNQSQTSNAQKAYTSAGAVSYGAVSSIRTVLSLNAVPEMIRQYSAATTEAFENGIGPLLKLGIVNGSMLGSFILLYAVLTLFGAYLLYSEVASTNCDPSAAVPGMTTCTSSGPAVFGAMLGVAFAAQGMSQLANSIEAFSSARSACAQAMLAIDRKLGTDETTVTKPSSDDEEAPAEVFTLPKYEIDSSSHHGLKPKATQGEIVFENVSFAYPTRPGTKIFNDFNLTIPSGKTIALVGESGGGKSTTIGLIERFYDPTDGRVKLDGVDLKDINVTHLRKQIGYVGQEPALFATTIEQNIRYGNESASREEIEEAAKRANAYAFIMSFPDGFETQVGDKGLQLSGGQKQRIAIARVLVGNPKLLLLDEATSALDSESELVVQEALDKLLVTEKRTTIIIAHRLTTIRNADVIVVITGGKVVEMGTHDELMGHEAGKYRSLVEKQEHGLESGTTDSKVPSRNNSEANLASITGSSGDLMALVGDRRKSIGNITQLRFHDVRFAYPTRPRKAILDKFNLSVRQGEALALVGPSGGGKSTTIGLIERFYDPDCGCIEFEGVDIRDLNVSWYRDQIGIVQQEPTLFTGTIAKNIAYGFPGATQEQIEAAALAANAHDFIMSFPRGYDTDVGESGKALSGGQKVSEIHKLLEMLYMYINTHFICPSSSLKQRIAIARALVKNPKVLLLDEGKLFCSFLLHFSLVHVASYSHFLLVATSALDSESEKVVQAAIDKLMESHDRTTIVIAHRLSTVRKADRIAFIANGRLREIGGHDDLMNKPNGRYQRLVESQKRKSSVNVADIKSDTLKDLEEDEEDVDFEKEEEQLASKAFNRADARNFAKPEINLYIVGIIGAIIAGGVFPAWGIMFAEMIGLLFYPALPCPIPFVPPGLEENTCIDLLLEGSCGSYYDCIADDMRQMSFVIAGYWTVIIAACLIGNVLVFKGFGTATERINKRMRDLTFAALMRQEVAFFDKRSVGSITSQLQDDVAFIFAFSGEPVRTLVINLASVVTGLTISMYFMWPFALLSIGIIPFMGFATAMEMKRFLGEDDGGAEDADGTDSPGGIIVETLLNIRTVSALTLEEQKCKDYEAALAKVDGNVMKESAVSGSLSGLSIAIQQWVNALQVCNSLRCIRVFSCVTCHSNPSFFVLQFWWGGWLMYKYPDVFDFNSFLISMFALLFSLFALGAAAQGATDKKKAEAAAGRLFYLINRESANDPLDTEGKKLD</sequence>
<evidence type="ECO:0000259" key="11">
    <source>
        <dbReference type="PROSITE" id="PS50929"/>
    </source>
</evidence>
<dbReference type="GO" id="GO:0005743">
    <property type="term" value="C:mitochondrial inner membrane"/>
    <property type="evidence" value="ECO:0007669"/>
    <property type="project" value="TreeGrafter"/>
</dbReference>
<comment type="similarity">
    <text evidence="2">Belongs to the ABC transporter superfamily. ABCB family. Multidrug resistance exporter (TC 3.A.1.201) subfamily.</text>
</comment>
<dbReference type="InterPro" id="IPR011527">
    <property type="entry name" value="ABC1_TM_dom"/>
</dbReference>
<feature type="transmembrane region" description="Helical" evidence="9">
    <location>
        <begin position="447"/>
        <end position="467"/>
    </location>
</feature>
<dbReference type="PROSITE" id="PS50929">
    <property type="entry name" value="ABC_TM1F"/>
    <property type="match status" value="2"/>
</dbReference>
<dbReference type="Gene3D" id="1.20.1560.10">
    <property type="entry name" value="ABC transporter type 1, transmembrane domain"/>
    <property type="match status" value="2"/>
</dbReference>
<feature type="region of interest" description="Disordered" evidence="8">
    <location>
        <begin position="174"/>
        <end position="196"/>
    </location>
</feature>
<gene>
    <name evidence="12" type="ORF">QTG54_010892</name>
</gene>
<feature type="domain" description="ABC transporter" evidence="10">
    <location>
        <begin position="872"/>
        <end position="1162"/>
    </location>
</feature>
<evidence type="ECO:0000256" key="3">
    <source>
        <dbReference type="ARBA" id="ARBA00022692"/>
    </source>
</evidence>
<evidence type="ECO:0000256" key="6">
    <source>
        <dbReference type="ARBA" id="ARBA00022989"/>
    </source>
</evidence>